<name>A0A915BE19_PARUN</name>
<feature type="transmembrane region" description="Helical" evidence="7">
    <location>
        <begin position="131"/>
        <end position="151"/>
    </location>
</feature>
<dbReference type="AlphaFoldDB" id="A0A915BE19"/>
<comment type="similarity">
    <text evidence="2">Belongs to the WRB/GET1 family.</text>
</comment>
<dbReference type="GO" id="GO:0071816">
    <property type="term" value="P:tail-anchored membrane protein insertion into ER membrane"/>
    <property type="evidence" value="ECO:0007669"/>
    <property type="project" value="InterPro"/>
</dbReference>
<feature type="transmembrane region" description="Helical" evidence="7">
    <location>
        <begin position="189"/>
        <end position="206"/>
    </location>
</feature>
<evidence type="ECO:0000256" key="1">
    <source>
        <dbReference type="ARBA" id="ARBA00004586"/>
    </source>
</evidence>
<dbReference type="WBParaSite" id="PgR036_g041_t03">
    <property type="protein sequence ID" value="PgR036_g041_t03"/>
    <property type="gene ID" value="PgR036_g041"/>
</dbReference>
<keyword evidence="8" id="KW-1185">Reference proteome</keyword>
<evidence type="ECO:0000256" key="4">
    <source>
        <dbReference type="ARBA" id="ARBA00022824"/>
    </source>
</evidence>
<evidence type="ECO:0000256" key="2">
    <source>
        <dbReference type="ARBA" id="ARBA00010799"/>
    </source>
</evidence>
<proteinExistence type="inferred from homology"/>
<keyword evidence="3 7" id="KW-0812">Transmembrane</keyword>
<accession>A0A915BE19</accession>
<keyword evidence="6 7" id="KW-0472">Membrane</keyword>
<dbReference type="GO" id="GO:0043495">
    <property type="term" value="F:protein-membrane adaptor activity"/>
    <property type="evidence" value="ECO:0007669"/>
    <property type="project" value="TreeGrafter"/>
</dbReference>
<protein>
    <submittedName>
        <fullName evidence="9 10">Tryptophan-rich basic protein</fullName>
    </submittedName>
</protein>
<keyword evidence="5 7" id="KW-1133">Transmembrane helix</keyword>
<evidence type="ECO:0000313" key="9">
    <source>
        <dbReference type="WBParaSite" id="PgR036_g041_t02"/>
    </source>
</evidence>
<comment type="subcellular location">
    <subcellularLocation>
        <location evidence="1">Endoplasmic reticulum membrane</location>
    </subcellularLocation>
</comment>
<evidence type="ECO:0000313" key="8">
    <source>
        <dbReference type="Proteomes" id="UP000887569"/>
    </source>
</evidence>
<dbReference type="Proteomes" id="UP000887569">
    <property type="component" value="Unplaced"/>
</dbReference>
<evidence type="ECO:0000256" key="6">
    <source>
        <dbReference type="ARBA" id="ARBA00023136"/>
    </source>
</evidence>
<dbReference type="GO" id="GO:0043529">
    <property type="term" value="C:GET complex"/>
    <property type="evidence" value="ECO:0007669"/>
    <property type="project" value="TreeGrafter"/>
</dbReference>
<feature type="transmembrane region" description="Helical" evidence="7">
    <location>
        <begin position="36"/>
        <end position="58"/>
    </location>
</feature>
<organism evidence="8 10">
    <name type="scientific">Parascaris univalens</name>
    <name type="common">Nematode worm</name>
    <dbReference type="NCBI Taxonomy" id="6257"/>
    <lineage>
        <taxon>Eukaryota</taxon>
        <taxon>Metazoa</taxon>
        <taxon>Ecdysozoa</taxon>
        <taxon>Nematoda</taxon>
        <taxon>Chromadorea</taxon>
        <taxon>Rhabditida</taxon>
        <taxon>Spirurina</taxon>
        <taxon>Ascaridomorpha</taxon>
        <taxon>Ascaridoidea</taxon>
        <taxon>Ascarididae</taxon>
        <taxon>Parascaris</taxon>
    </lineage>
</organism>
<dbReference type="WBParaSite" id="PgR036_g041_t02">
    <property type="protein sequence ID" value="PgR036_g041_t02"/>
    <property type="gene ID" value="PgR036_g041"/>
</dbReference>
<evidence type="ECO:0000256" key="7">
    <source>
        <dbReference type="SAM" id="Phobius"/>
    </source>
</evidence>
<dbReference type="PANTHER" id="PTHR42650:SF1">
    <property type="entry name" value="GUIDED ENTRY OF TAIL-ANCHORED PROTEINS FACTOR 1"/>
    <property type="match status" value="1"/>
</dbReference>
<reference evidence="9 10" key="1">
    <citation type="submission" date="2022-11" db="UniProtKB">
        <authorList>
            <consortium name="WormBaseParasite"/>
        </authorList>
    </citation>
    <scope>IDENTIFICATION</scope>
</reference>
<keyword evidence="4" id="KW-0256">Endoplasmic reticulum</keyword>
<sequence>CSISEGMVSGDKPIFISVAMDMESGTKIAWYNDYCGVSACCIAVVLFSYCYPIANFLSSKFGALLRRRTADEDEIDRIEAELREERRQLALLSPTAQFAAYFKKDRHVNRLESEYKVLVSKRQKATFATSIALKVLFISMCYVIAVALMFYSRHVEVGTIDSTYFWPFSFLLRTPNIGTLEGDSEECPVTLFAVLILCMFVWRNAAGLDEDKSKNT</sequence>
<dbReference type="GO" id="GO:0005789">
    <property type="term" value="C:endoplasmic reticulum membrane"/>
    <property type="evidence" value="ECO:0007669"/>
    <property type="project" value="UniProtKB-SubCell"/>
</dbReference>
<dbReference type="PANTHER" id="PTHR42650">
    <property type="entry name" value="TAIL-ANCHORED PROTEIN INSERTION RECEPTOR WRB"/>
    <property type="match status" value="1"/>
</dbReference>
<evidence type="ECO:0000256" key="3">
    <source>
        <dbReference type="ARBA" id="ARBA00022692"/>
    </source>
</evidence>
<dbReference type="InterPro" id="IPR028945">
    <property type="entry name" value="Get1"/>
</dbReference>
<evidence type="ECO:0000313" key="10">
    <source>
        <dbReference type="WBParaSite" id="PgR036_g041_t03"/>
    </source>
</evidence>
<evidence type="ECO:0000256" key="5">
    <source>
        <dbReference type="ARBA" id="ARBA00022989"/>
    </source>
</evidence>
<dbReference type="Pfam" id="PF04420">
    <property type="entry name" value="CHD5"/>
    <property type="match status" value="1"/>
</dbReference>